<name>A0A521B759_9BACT</name>
<dbReference type="OrthoDB" id="964423at2"/>
<dbReference type="Pfam" id="PF01548">
    <property type="entry name" value="DEDD_Tnp_IS110"/>
    <property type="match status" value="1"/>
</dbReference>
<dbReference type="PANTHER" id="PTHR33055">
    <property type="entry name" value="TRANSPOSASE FOR INSERTION SEQUENCE ELEMENT IS1111A"/>
    <property type="match status" value="1"/>
</dbReference>
<sequence length="341" mass="39173">MESSTFADSVNHFVGIDVSKGWLDCYLRPLEQYIRVNNDSQGFKQLAEWLDRHGADRSTTILCMENTGIYDDRLLGFLQTAGWNCAVEKTTVLDKVTPEHHRKDDAYDAAKLAEYADRYIDHLHLYRPTPQAVECLRQLVAERRRLVRQRAAVKTKQTQSTHLLTVSEQVRRSWQAQQQCYDEQITAIEQRIKDLIASHPQMSSYDQLLQSVPGVGEVTSWLWLILFYGQQTLDAKQIASRFGFAPHSKTSGSSIQGQTRSSGHGASQMRQCMTLAARSASTHYKKFRDYKQIKQREGKNWPIVRNNIINKLIKIMCAIWNSGCQYQVNHTSRFDQQKNAA</sequence>
<dbReference type="Pfam" id="PF02371">
    <property type="entry name" value="Transposase_20"/>
    <property type="match status" value="1"/>
</dbReference>
<protein>
    <submittedName>
        <fullName evidence="3">Transposase</fullName>
    </submittedName>
</protein>
<evidence type="ECO:0000259" key="1">
    <source>
        <dbReference type="Pfam" id="PF01548"/>
    </source>
</evidence>
<dbReference type="Proteomes" id="UP000317557">
    <property type="component" value="Unassembled WGS sequence"/>
</dbReference>
<evidence type="ECO:0000313" key="3">
    <source>
        <dbReference type="EMBL" id="SMO42895.1"/>
    </source>
</evidence>
<dbReference type="GO" id="GO:0003677">
    <property type="term" value="F:DNA binding"/>
    <property type="evidence" value="ECO:0007669"/>
    <property type="project" value="InterPro"/>
</dbReference>
<proteinExistence type="predicted"/>
<reference evidence="3 4" key="1">
    <citation type="submission" date="2017-05" db="EMBL/GenBank/DDBJ databases">
        <authorList>
            <person name="Varghese N."/>
            <person name="Submissions S."/>
        </authorList>
    </citation>
    <scope>NUCLEOTIDE SEQUENCE [LARGE SCALE GENOMIC DNA]</scope>
    <source>
        <strain evidence="3 4">DSM 21985</strain>
    </source>
</reference>
<dbReference type="InterPro" id="IPR002525">
    <property type="entry name" value="Transp_IS110-like_N"/>
</dbReference>
<dbReference type="EMBL" id="FXTP01000002">
    <property type="protein sequence ID" value="SMO42895.1"/>
    <property type="molecule type" value="Genomic_DNA"/>
</dbReference>
<dbReference type="InterPro" id="IPR047650">
    <property type="entry name" value="Transpos_IS110"/>
</dbReference>
<feature type="domain" description="Transposase IS116/IS110/IS902 C-terminal" evidence="2">
    <location>
        <begin position="207"/>
        <end position="291"/>
    </location>
</feature>
<dbReference type="AlphaFoldDB" id="A0A521B759"/>
<dbReference type="PANTHER" id="PTHR33055:SF3">
    <property type="entry name" value="PUTATIVE TRANSPOSASE FOR IS117-RELATED"/>
    <property type="match status" value="1"/>
</dbReference>
<organism evidence="3 4">
    <name type="scientific">Gracilimonas mengyeensis</name>
    <dbReference type="NCBI Taxonomy" id="1302730"/>
    <lineage>
        <taxon>Bacteria</taxon>
        <taxon>Pseudomonadati</taxon>
        <taxon>Balneolota</taxon>
        <taxon>Balneolia</taxon>
        <taxon>Balneolales</taxon>
        <taxon>Balneolaceae</taxon>
        <taxon>Gracilimonas</taxon>
    </lineage>
</organism>
<feature type="domain" description="Transposase IS110-like N-terminal" evidence="1">
    <location>
        <begin position="14"/>
        <end position="156"/>
    </location>
</feature>
<dbReference type="RefSeq" id="WP_142453101.1">
    <property type="nucleotide sequence ID" value="NZ_FXTP01000002.1"/>
</dbReference>
<accession>A0A521B759</accession>
<evidence type="ECO:0000259" key="2">
    <source>
        <dbReference type="Pfam" id="PF02371"/>
    </source>
</evidence>
<evidence type="ECO:0000313" key="4">
    <source>
        <dbReference type="Proteomes" id="UP000317557"/>
    </source>
</evidence>
<dbReference type="GO" id="GO:0006313">
    <property type="term" value="P:DNA transposition"/>
    <property type="evidence" value="ECO:0007669"/>
    <property type="project" value="InterPro"/>
</dbReference>
<dbReference type="InterPro" id="IPR003346">
    <property type="entry name" value="Transposase_20"/>
</dbReference>
<gene>
    <name evidence="3" type="ORF">SAMN06265219_10279</name>
</gene>
<keyword evidence="4" id="KW-1185">Reference proteome</keyword>
<dbReference type="GO" id="GO:0004803">
    <property type="term" value="F:transposase activity"/>
    <property type="evidence" value="ECO:0007669"/>
    <property type="project" value="InterPro"/>
</dbReference>
<dbReference type="NCBIfam" id="NF033542">
    <property type="entry name" value="transpos_IS110"/>
    <property type="match status" value="1"/>
</dbReference>